<reference evidence="2 3" key="1">
    <citation type="submission" date="2014-07" db="EMBL/GenBank/DDBJ databases">
        <title>Genome Sequence of Rhodococcus opacus Strain R7, a Biodegrader of Mono- and Polycyclic Aromatic Hydrocarbons.</title>
        <authorList>
            <person name="Di Gennaro P."/>
            <person name="Zampolli J."/>
            <person name="Presti I."/>
            <person name="Cappelletti M."/>
            <person name="D'Ursi P."/>
            <person name="Orro A."/>
            <person name="Mezzelani A."/>
            <person name="Milanesi L."/>
        </authorList>
    </citation>
    <scope>NUCLEOTIDE SEQUENCE [LARGE SCALE GENOMIC DNA]</scope>
    <source>
        <strain evidence="2 3">R7</strain>
    </source>
</reference>
<dbReference type="PANTHER" id="PTHR46732">
    <property type="entry name" value="ATP-DEPENDENT PROTEASE LA (LON) DOMAIN PROTEIN"/>
    <property type="match status" value="1"/>
</dbReference>
<dbReference type="InterPro" id="IPR003111">
    <property type="entry name" value="Lon_prtase_N"/>
</dbReference>
<dbReference type="Gene3D" id="2.30.130.40">
    <property type="entry name" value="LON domain-like"/>
    <property type="match status" value="1"/>
</dbReference>
<gene>
    <name evidence="2" type="ORF">EP51_31085</name>
</gene>
<dbReference type="Pfam" id="PF02190">
    <property type="entry name" value="LON_substr_bdg"/>
    <property type="match status" value="1"/>
</dbReference>
<dbReference type="AlphaFoldDB" id="A0A076EUH3"/>
<dbReference type="PROSITE" id="PS51787">
    <property type="entry name" value="LON_N"/>
    <property type="match status" value="1"/>
</dbReference>
<keyword evidence="2" id="KW-0378">Hydrolase</keyword>
<proteinExistence type="predicted"/>
<keyword evidence="2" id="KW-0645">Protease</keyword>
<dbReference type="GO" id="GO:0006508">
    <property type="term" value="P:proteolysis"/>
    <property type="evidence" value="ECO:0007669"/>
    <property type="project" value="UniProtKB-KW"/>
</dbReference>
<feature type="domain" description="Lon N-terminal" evidence="1">
    <location>
        <begin position="1"/>
        <end position="204"/>
    </location>
</feature>
<dbReference type="eggNOG" id="COG2802">
    <property type="taxonomic scope" value="Bacteria"/>
</dbReference>
<dbReference type="InterPro" id="IPR015947">
    <property type="entry name" value="PUA-like_sf"/>
</dbReference>
<dbReference type="EMBL" id="CP008947">
    <property type="protein sequence ID" value="AII08832.1"/>
    <property type="molecule type" value="Genomic_DNA"/>
</dbReference>
<name>A0A076EUH3_RHOOP</name>
<evidence type="ECO:0000313" key="3">
    <source>
        <dbReference type="Proteomes" id="UP000028488"/>
    </source>
</evidence>
<sequence>MTLLPMFPLGSTMLPGQQLPLHVFEPRYQELVRDCLDAPDGPRFGVVLIARGNEVGGGDVRHDVGTIARIESHASIGDGRYELFCRTEERIKVSKWLPDNPYPIAEVDVWPDENTGTQTADYEFPSLIERLEFLYGLLRRLATETGNVPPDVPVIGGFRGSLGTRLYEIATYIPMGDADRLQILAAAGADERLREVSEAIENAIEMVQFRLM</sequence>
<dbReference type="SUPFAM" id="SSF88697">
    <property type="entry name" value="PUA domain-like"/>
    <property type="match status" value="1"/>
</dbReference>
<dbReference type="PANTHER" id="PTHR46732:SF8">
    <property type="entry name" value="ATP-DEPENDENT PROTEASE LA (LON) DOMAIN PROTEIN"/>
    <property type="match status" value="1"/>
</dbReference>
<dbReference type="Proteomes" id="UP000028488">
    <property type="component" value="Chromosome"/>
</dbReference>
<accession>A0A076EUH3</accession>
<evidence type="ECO:0000313" key="2">
    <source>
        <dbReference type="EMBL" id="AII08832.1"/>
    </source>
</evidence>
<dbReference type="RefSeq" id="WP_037230959.1">
    <property type="nucleotide sequence ID" value="NZ_CP008947.1"/>
</dbReference>
<dbReference type="InterPro" id="IPR046336">
    <property type="entry name" value="Lon_prtase_N_sf"/>
</dbReference>
<evidence type="ECO:0000259" key="1">
    <source>
        <dbReference type="PROSITE" id="PS51787"/>
    </source>
</evidence>
<organism evidence="2 3">
    <name type="scientific">Rhodococcus opacus</name>
    <name type="common">Nocardia opaca</name>
    <dbReference type="NCBI Taxonomy" id="37919"/>
    <lineage>
        <taxon>Bacteria</taxon>
        <taxon>Bacillati</taxon>
        <taxon>Actinomycetota</taxon>
        <taxon>Actinomycetes</taxon>
        <taxon>Mycobacteriales</taxon>
        <taxon>Nocardiaceae</taxon>
        <taxon>Rhodococcus</taxon>
    </lineage>
</organism>
<dbReference type="SMART" id="SM00464">
    <property type="entry name" value="LON"/>
    <property type="match status" value="1"/>
</dbReference>
<protein>
    <submittedName>
        <fullName evidence="2">ATP-dependent protease</fullName>
    </submittedName>
</protein>
<dbReference type="GO" id="GO:0008233">
    <property type="term" value="F:peptidase activity"/>
    <property type="evidence" value="ECO:0007669"/>
    <property type="project" value="UniProtKB-KW"/>
</dbReference>